<proteinExistence type="predicted"/>
<evidence type="ECO:0000313" key="2">
    <source>
        <dbReference type="EMBL" id="KYC71257.1"/>
    </source>
</evidence>
<reference evidence="2 3" key="1">
    <citation type="submission" date="2016-01" db="EMBL/GenBank/DDBJ databases">
        <title>Genome Sequences of Twelve Sporeforming Bacillus Species Isolated from Foods.</title>
        <authorList>
            <person name="Berendsen E.M."/>
            <person name="Wells-Bennik M.H."/>
            <person name="Krawcyk A.O."/>
            <person name="De Jong A."/>
            <person name="Holsappel S."/>
            <person name="Eijlander R.T."/>
            <person name="Kuipers O.P."/>
        </authorList>
    </citation>
    <scope>NUCLEOTIDE SEQUENCE [LARGE SCALE GENOMIC DNA]</scope>
    <source>
        <strain evidence="2 3">B4099</strain>
    </source>
</reference>
<dbReference type="Proteomes" id="UP000075304">
    <property type="component" value="Unassembled WGS sequence"/>
</dbReference>
<dbReference type="EMBL" id="LQYI01000034">
    <property type="protein sequence ID" value="KYC71257.1"/>
    <property type="molecule type" value="Genomic_DNA"/>
</dbReference>
<dbReference type="PATRIC" id="fig|1398.25.peg.2163"/>
<protein>
    <submittedName>
        <fullName evidence="2">Uncharacterized protein</fullName>
    </submittedName>
</protein>
<accession>A0A150KG56</accession>
<organism evidence="2 3">
    <name type="scientific">Heyndrickxia coagulans</name>
    <name type="common">Weizmannia coagulans</name>
    <dbReference type="NCBI Taxonomy" id="1398"/>
    <lineage>
        <taxon>Bacteria</taxon>
        <taxon>Bacillati</taxon>
        <taxon>Bacillota</taxon>
        <taxon>Bacilli</taxon>
        <taxon>Bacillales</taxon>
        <taxon>Bacillaceae</taxon>
        <taxon>Heyndrickxia</taxon>
    </lineage>
</organism>
<evidence type="ECO:0000256" key="1">
    <source>
        <dbReference type="SAM" id="Phobius"/>
    </source>
</evidence>
<keyword evidence="1" id="KW-0812">Transmembrane</keyword>
<dbReference type="AlphaFoldDB" id="A0A150KG56"/>
<feature type="transmembrane region" description="Helical" evidence="1">
    <location>
        <begin position="21"/>
        <end position="39"/>
    </location>
</feature>
<keyword evidence="1" id="KW-0472">Membrane</keyword>
<name>A0A150KG56_HEYCO</name>
<evidence type="ECO:0000313" key="3">
    <source>
        <dbReference type="Proteomes" id="UP000075304"/>
    </source>
</evidence>
<sequence length="40" mass="4456">MCKIFLEIRAARQHGLACKHAAALSAFILTILLFIWQSGL</sequence>
<keyword evidence="1" id="KW-1133">Transmembrane helix</keyword>
<comment type="caution">
    <text evidence="2">The sequence shown here is derived from an EMBL/GenBank/DDBJ whole genome shotgun (WGS) entry which is preliminary data.</text>
</comment>
<gene>
    <name evidence="2" type="ORF">B4099_1861</name>
</gene>